<dbReference type="Gene3D" id="3.90.960.10">
    <property type="entry name" value="YbaK/aminoacyl-tRNA synthetase-associated domain"/>
    <property type="match status" value="1"/>
</dbReference>
<dbReference type="GO" id="GO:0002161">
    <property type="term" value="F:aminoacyl-tRNA deacylase activity"/>
    <property type="evidence" value="ECO:0007669"/>
    <property type="project" value="InterPro"/>
</dbReference>
<evidence type="ECO:0000313" key="9">
    <source>
        <dbReference type="Proteomes" id="UP000286063"/>
    </source>
</evidence>
<dbReference type="GeneID" id="93097580"/>
<feature type="domain" description="YbaK/aminoacyl-tRNA synthetase-associated" evidence="1">
    <location>
        <begin position="26"/>
        <end position="141"/>
    </location>
</feature>
<evidence type="ECO:0000313" key="8">
    <source>
        <dbReference type="Proteomes" id="UP000286038"/>
    </source>
</evidence>
<reference evidence="7 8" key="1">
    <citation type="submission" date="2018-08" db="EMBL/GenBank/DDBJ databases">
        <title>A genome reference for cultivated species of the human gut microbiota.</title>
        <authorList>
            <person name="Zou Y."/>
            <person name="Xue W."/>
            <person name="Luo G."/>
        </authorList>
    </citation>
    <scope>NUCLEOTIDE SEQUENCE [LARGE SCALE GENOMIC DNA]</scope>
    <source>
        <strain evidence="4 7">AF14-49</strain>
        <strain evidence="6 8">AF34-33</strain>
        <strain evidence="5 9">OF02-7</strain>
    </source>
</reference>
<evidence type="ECO:0000313" key="3">
    <source>
        <dbReference type="EMBL" id="QRO49696.1"/>
    </source>
</evidence>
<dbReference type="EMBL" id="QSCR01000019">
    <property type="protein sequence ID" value="RGY16445.1"/>
    <property type="molecule type" value="Genomic_DNA"/>
</dbReference>
<gene>
    <name evidence="4" type="ORF">DWW18_17750</name>
    <name evidence="6" type="ORF">DWZ68_14260</name>
    <name evidence="5" type="ORF">DXA50_11390</name>
    <name evidence="3" type="ORF">I6J59_17710</name>
    <name evidence="2" type="ORF">K8V05_16930</name>
</gene>
<dbReference type="EMBL" id="QRZA01000034">
    <property type="protein sequence ID" value="RGV31377.1"/>
    <property type="molecule type" value="Genomic_DNA"/>
</dbReference>
<dbReference type="PANTHER" id="PTHR30411">
    <property type="entry name" value="CYTOPLASMIC PROTEIN"/>
    <property type="match status" value="1"/>
</dbReference>
<evidence type="ECO:0000259" key="1">
    <source>
        <dbReference type="Pfam" id="PF04073"/>
    </source>
</evidence>
<reference evidence="3 10" key="3">
    <citation type="submission" date="2021-02" db="EMBL/GenBank/DDBJ databases">
        <title>FDA dAtabase for Regulatory Grade micrObial Sequences (FDA-ARGOS): Supporting development and validation of Infectious Disease Dx tests.</title>
        <authorList>
            <person name="Carlson P."/>
            <person name="Fischbach M."/>
            <person name="Hastie J."/>
            <person name="Bilen M."/>
            <person name="Cheng A."/>
            <person name="Tallon L."/>
            <person name="Sadzewicz L."/>
            <person name="Zhao X."/>
            <person name="Boylan J."/>
            <person name="Ott S."/>
            <person name="Bowen H."/>
            <person name="Vavikolanu K."/>
            <person name="Mehta A."/>
            <person name="Aluvathingal J."/>
            <person name="Nadendla S."/>
            <person name="Yan Y."/>
            <person name="Sichtig H."/>
        </authorList>
    </citation>
    <scope>NUCLEOTIDE SEQUENCE [LARGE SCALE GENOMIC DNA]</scope>
    <source>
        <strain evidence="3 10">FDAARGOS_1229</strain>
    </source>
</reference>
<organism evidence="4 7">
    <name type="scientific">Butyricimonas virosa</name>
    <dbReference type="NCBI Taxonomy" id="544645"/>
    <lineage>
        <taxon>Bacteria</taxon>
        <taxon>Pseudomonadati</taxon>
        <taxon>Bacteroidota</taxon>
        <taxon>Bacteroidia</taxon>
        <taxon>Bacteroidales</taxon>
        <taxon>Odoribacteraceae</taxon>
        <taxon>Butyricimonas</taxon>
    </lineage>
</organism>
<reference evidence="2" key="2">
    <citation type="journal article" date="2021" name="PeerJ">
        <title>Extensive microbial diversity within the chicken gut microbiome revealed by metagenomics and culture.</title>
        <authorList>
            <person name="Gilroy R."/>
            <person name="Ravi A."/>
            <person name="Getino M."/>
            <person name="Pursley I."/>
            <person name="Horton D.L."/>
            <person name="Alikhan N.F."/>
            <person name="Baker D."/>
            <person name="Gharbi K."/>
            <person name="Hall N."/>
            <person name="Watson M."/>
            <person name="Adriaenssens E.M."/>
            <person name="Foster-Nyarko E."/>
            <person name="Jarju S."/>
            <person name="Secka A."/>
            <person name="Antonio M."/>
            <person name="Oren A."/>
            <person name="Chaudhuri R.R."/>
            <person name="La Ragione R."/>
            <person name="Hildebrand F."/>
            <person name="Pallen M.J."/>
        </authorList>
    </citation>
    <scope>NUCLEOTIDE SEQUENCE</scope>
    <source>
        <strain evidence="2">6966</strain>
    </source>
</reference>
<evidence type="ECO:0000313" key="4">
    <source>
        <dbReference type="EMBL" id="RGV31377.1"/>
    </source>
</evidence>
<sequence>MSLEKVKQYFDSLGLGQRVHELAQSSATVEEAAVAVGCEPERIAKTMSFLLGEKPILVVTAGDARIDNKKYKEYFHQKAKMIPGELVEQYVGHAPGGVCPFVIPEETQVFLDVSLKRFDIVYPAAGTSNSAVELSIKELEDCSRSREWIDVCKDWEKE</sequence>
<dbReference type="STRING" id="1121130.GCA_000519105_03386"/>
<name>A0A412WVL6_9BACT</name>
<evidence type="ECO:0000313" key="2">
    <source>
        <dbReference type="EMBL" id="HJF72436.1"/>
    </source>
</evidence>
<dbReference type="EMBL" id="CP069450">
    <property type="protein sequence ID" value="QRO49696.1"/>
    <property type="molecule type" value="Genomic_DNA"/>
</dbReference>
<dbReference type="InterPro" id="IPR036754">
    <property type="entry name" value="YbaK/aa-tRNA-synt-asso_dom_sf"/>
</dbReference>
<keyword evidence="10" id="KW-1185">Reference proteome</keyword>
<dbReference type="Pfam" id="PF04073">
    <property type="entry name" value="tRNA_edit"/>
    <property type="match status" value="1"/>
</dbReference>
<dbReference type="OrthoDB" id="9798760at2"/>
<evidence type="ECO:0000313" key="10">
    <source>
        <dbReference type="Proteomes" id="UP000654720"/>
    </source>
</evidence>
<protein>
    <submittedName>
        <fullName evidence="4">YbaK/EbsC family protein</fullName>
    </submittedName>
</protein>
<dbReference type="PANTHER" id="PTHR30411:SF1">
    <property type="entry name" value="CYTOPLASMIC PROTEIN"/>
    <property type="match status" value="1"/>
</dbReference>
<dbReference type="Proteomes" id="UP000286038">
    <property type="component" value="Unassembled WGS sequence"/>
</dbReference>
<dbReference type="Proteomes" id="UP000742098">
    <property type="component" value="Unassembled WGS sequence"/>
</dbReference>
<dbReference type="SUPFAM" id="SSF55826">
    <property type="entry name" value="YbaK/ProRS associated domain"/>
    <property type="match status" value="1"/>
</dbReference>
<evidence type="ECO:0000313" key="5">
    <source>
        <dbReference type="EMBL" id="RGY16445.1"/>
    </source>
</evidence>
<dbReference type="RefSeq" id="WP_027201931.1">
    <property type="nucleotide sequence ID" value="NZ_CABJDM010000022.1"/>
</dbReference>
<accession>A0A412WVL6</accession>
<dbReference type="Proteomes" id="UP000283589">
    <property type="component" value="Unassembled WGS sequence"/>
</dbReference>
<dbReference type="EMBL" id="DYVS01000323">
    <property type="protein sequence ID" value="HJF72436.1"/>
    <property type="molecule type" value="Genomic_DNA"/>
</dbReference>
<evidence type="ECO:0000313" key="7">
    <source>
        <dbReference type="Proteomes" id="UP000283589"/>
    </source>
</evidence>
<dbReference type="CDD" id="cd04333">
    <property type="entry name" value="ProX_deacylase"/>
    <property type="match status" value="1"/>
</dbReference>
<dbReference type="Proteomes" id="UP000654720">
    <property type="component" value="Chromosome"/>
</dbReference>
<dbReference type="EMBL" id="QRPV01000022">
    <property type="protein sequence ID" value="RHM41418.1"/>
    <property type="molecule type" value="Genomic_DNA"/>
</dbReference>
<dbReference type="AlphaFoldDB" id="A0A412WVL6"/>
<dbReference type="InterPro" id="IPR007214">
    <property type="entry name" value="YbaK/aa-tRNA-synth-assoc-dom"/>
</dbReference>
<evidence type="ECO:0000313" key="6">
    <source>
        <dbReference type="EMBL" id="RHM41418.1"/>
    </source>
</evidence>
<reference evidence="2" key="4">
    <citation type="submission" date="2021-09" db="EMBL/GenBank/DDBJ databases">
        <authorList>
            <person name="Gilroy R."/>
        </authorList>
    </citation>
    <scope>NUCLEOTIDE SEQUENCE</scope>
    <source>
        <strain evidence="2">6966</strain>
    </source>
</reference>
<dbReference type="Proteomes" id="UP000286063">
    <property type="component" value="Unassembled WGS sequence"/>
</dbReference>
<proteinExistence type="predicted"/>